<feature type="compositionally biased region" description="Low complexity" evidence="1">
    <location>
        <begin position="45"/>
        <end position="59"/>
    </location>
</feature>
<dbReference type="EMBL" id="PKSL01000076">
    <property type="protein sequence ID" value="POW07275.1"/>
    <property type="molecule type" value="Genomic_DNA"/>
</dbReference>
<feature type="transmembrane region" description="Helical" evidence="2">
    <location>
        <begin position="203"/>
        <end position="224"/>
    </location>
</feature>
<feature type="region of interest" description="Disordered" evidence="1">
    <location>
        <begin position="238"/>
        <end position="279"/>
    </location>
</feature>
<organism evidence="3 4">
    <name type="scientific">Puccinia striiformis</name>
    <dbReference type="NCBI Taxonomy" id="27350"/>
    <lineage>
        <taxon>Eukaryota</taxon>
        <taxon>Fungi</taxon>
        <taxon>Dikarya</taxon>
        <taxon>Basidiomycota</taxon>
        <taxon>Pucciniomycotina</taxon>
        <taxon>Pucciniomycetes</taxon>
        <taxon>Pucciniales</taxon>
        <taxon>Pucciniaceae</taxon>
        <taxon>Puccinia</taxon>
    </lineage>
</organism>
<gene>
    <name evidence="3" type="ORF">PSTT_08349</name>
</gene>
<evidence type="ECO:0000313" key="4">
    <source>
        <dbReference type="Proteomes" id="UP000239156"/>
    </source>
</evidence>
<feature type="region of interest" description="Disordered" evidence="1">
    <location>
        <begin position="354"/>
        <end position="378"/>
    </location>
</feature>
<keyword evidence="2" id="KW-1133">Transmembrane helix</keyword>
<feature type="non-terminal residue" evidence="3">
    <location>
        <position position="1"/>
    </location>
</feature>
<feature type="compositionally biased region" description="Pro residues" evidence="1">
    <location>
        <begin position="359"/>
        <end position="371"/>
    </location>
</feature>
<comment type="caution">
    <text evidence="3">The sequence shown here is derived from an EMBL/GenBank/DDBJ whole genome shotgun (WGS) entry which is preliminary data.</text>
</comment>
<keyword evidence="2" id="KW-0472">Membrane</keyword>
<keyword evidence="2" id="KW-0812">Transmembrane</keyword>
<dbReference type="AlphaFoldDB" id="A0A2S4VCS0"/>
<sequence length="403" mass="41135">LRSMDSLPFSPSASPPDNNNSSSPASTSNGTLPNSQLLPTTTTKPAGNSDSASPAAASPSPSPSPIPPPGPGNNATTTTPTTSPTPSNGNGTLPSSSLPTNPKPTTPDQPSPSPSPSPIPAGNNVNSTTNSTSQALPKPETNSTVSLLPGVNTKGVTNNPSGGVTTITSTVSALNGAPTSHRNASPPTTSAAPSDNSGLSGGAITAIAVVAGIIGFVLLFWVGVQILQSKRRRREEAEMQEIDFDPTGNGSANGELPYPRASAGLDRGPTSLSGSNSLNYQKPTAQAHYAGPPYGDETGVHDESELVDGVHQIDYESGLQRQATLGAASAYSSGTGSGGQQQYYSNNSRQAAPYTNYAPYPPTQYGAPPPTTIRYEPPSSLNYDYNTGHYTGSNTGTNTGYHR</sequence>
<feature type="compositionally biased region" description="Low complexity" evidence="1">
    <location>
        <begin position="72"/>
        <end position="92"/>
    </location>
</feature>
<feature type="compositionally biased region" description="Low complexity" evidence="1">
    <location>
        <begin position="385"/>
        <end position="403"/>
    </location>
</feature>
<feature type="region of interest" description="Disordered" evidence="1">
    <location>
        <begin position="1"/>
        <end position="196"/>
    </location>
</feature>
<feature type="compositionally biased region" description="Polar residues" evidence="1">
    <location>
        <begin position="177"/>
        <end position="196"/>
    </location>
</feature>
<dbReference type="Proteomes" id="UP000239156">
    <property type="component" value="Unassembled WGS sequence"/>
</dbReference>
<dbReference type="VEuPathDB" id="FungiDB:PSTT_08349"/>
<feature type="compositionally biased region" description="Pro residues" evidence="1">
    <location>
        <begin position="60"/>
        <end position="71"/>
    </location>
</feature>
<feature type="compositionally biased region" description="Polar residues" evidence="1">
    <location>
        <begin position="270"/>
        <end position="279"/>
    </location>
</feature>
<name>A0A2S4VCS0_9BASI</name>
<feature type="compositionally biased region" description="Low complexity" evidence="1">
    <location>
        <begin position="161"/>
        <end position="172"/>
    </location>
</feature>
<feature type="compositionally biased region" description="Pro residues" evidence="1">
    <location>
        <begin position="101"/>
        <end position="119"/>
    </location>
</feature>
<evidence type="ECO:0000256" key="2">
    <source>
        <dbReference type="SAM" id="Phobius"/>
    </source>
</evidence>
<reference evidence="3" key="1">
    <citation type="submission" date="2017-12" db="EMBL/GenBank/DDBJ databases">
        <title>Gene loss provides genomic basis for host adaptation in cereal stripe rust fungi.</title>
        <authorList>
            <person name="Xia C."/>
        </authorList>
    </citation>
    <scope>NUCLEOTIDE SEQUENCE [LARGE SCALE GENOMIC DNA]</scope>
    <source>
        <strain evidence="3">93-210</strain>
    </source>
</reference>
<evidence type="ECO:0000256" key="1">
    <source>
        <dbReference type="SAM" id="MobiDB-lite"/>
    </source>
</evidence>
<feature type="compositionally biased region" description="Low complexity" evidence="1">
    <location>
        <begin position="123"/>
        <end position="133"/>
    </location>
</feature>
<accession>A0A2S4VCS0</accession>
<protein>
    <submittedName>
        <fullName evidence="3">Uncharacterized protein</fullName>
    </submittedName>
</protein>
<feature type="region of interest" description="Disordered" evidence="1">
    <location>
        <begin position="384"/>
        <end position="403"/>
    </location>
</feature>
<feature type="compositionally biased region" description="Polar residues" evidence="1">
    <location>
        <begin position="30"/>
        <end position="44"/>
    </location>
</feature>
<keyword evidence="4" id="KW-1185">Reference proteome</keyword>
<proteinExistence type="predicted"/>
<evidence type="ECO:0000313" key="3">
    <source>
        <dbReference type="EMBL" id="POW07275.1"/>
    </source>
</evidence>
<feature type="compositionally biased region" description="Low complexity" evidence="1">
    <location>
        <begin position="10"/>
        <end position="29"/>
    </location>
</feature>